<keyword evidence="2" id="KW-1185">Reference proteome</keyword>
<gene>
    <name evidence="1" type="ORF">G0U57_005308</name>
</gene>
<sequence length="89" mass="9796">MVAAVVSFFLGWLPYLLYHGLKLYKKEVPESVTGALLGIYTFTSCFNASFSPHPLPLRGGEVRAGLQDVSSHFGQSGFCGRSRQQCPRD</sequence>
<proteinExistence type="predicted"/>
<organism evidence="1 2">
    <name type="scientific">Chelydra serpentina</name>
    <name type="common">Snapping turtle</name>
    <name type="synonym">Testudo serpentina</name>
    <dbReference type="NCBI Taxonomy" id="8475"/>
    <lineage>
        <taxon>Eukaryota</taxon>
        <taxon>Metazoa</taxon>
        <taxon>Chordata</taxon>
        <taxon>Craniata</taxon>
        <taxon>Vertebrata</taxon>
        <taxon>Euteleostomi</taxon>
        <taxon>Archelosauria</taxon>
        <taxon>Testudinata</taxon>
        <taxon>Testudines</taxon>
        <taxon>Cryptodira</taxon>
        <taxon>Durocryptodira</taxon>
        <taxon>Americhelydia</taxon>
        <taxon>Chelydroidea</taxon>
        <taxon>Chelydridae</taxon>
        <taxon>Chelydra</taxon>
    </lineage>
</organism>
<name>A0A8T1RYW9_CHESE</name>
<comment type="caution">
    <text evidence="1">The sequence shown here is derived from an EMBL/GenBank/DDBJ whole genome shotgun (WGS) entry which is preliminary data.</text>
</comment>
<reference evidence="1 2" key="1">
    <citation type="journal article" date="2020" name="G3 (Bethesda)">
        <title>Draft Genome of the Common Snapping Turtle, Chelydra serpentina, a Model for Phenotypic Plasticity in Reptiles.</title>
        <authorList>
            <person name="Das D."/>
            <person name="Singh S.K."/>
            <person name="Bierstedt J."/>
            <person name="Erickson A."/>
            <person name="Galli G.L.J."/>
            <person name="Crossley D.A. 2nd"/>
            <person name="Rhen T."/>
        </authorList>
    </citation>
    <scope>NUCLEOTIDE SEQUENCE [LARGE SCALE GENOMIC DNA]</scope>
    <source>
        <strain evidence="1">KW</strain>
    </source>
</reference>
<accession>A0A8T1RYW9</accession>
<dbReference type="Proteomes" id="UP000765507">
    <property type="component" value="Unassembled WGS sequence"/>
</dbReference>
<protein>
    <submittedName>
        <fullName evidence="1">Uncharacterized protein</fullName>
    </submittedName>
</protein>
<dbReference type="AlphaFoldDB" id="A0A8T1RYW9"/>
<evidence type="ECO:0000313" key="1">
    <source>
        <dbReference type="EMBL" id="KAG6921788.1"/>
    </source>
</evidence>
<dbReference type="EMBL" id="JAHGAV010001710">
    <property type="protein sequence ID" value="KAG6921788.1"/>
    <property type="molecule type" value="Genomic_DNA"/>
</dbReference>
<evidence type="ECO:0000313" key="2">
    <source>
        <dbReference type="Proteomes" id="UP000765507"/>
    </source>
</evidence>